<dbReference type="EMBL" id="JAHUZD010000142">
    <property type="protein sequence ID" value="KAI3402632.2"/>
    <property type="molecule type" value="Genomic_DNA"/>
</dbReference>
<dbReference type="Pfam" id="PF01363">
    <property type="entry name" value="FYVE"/>
    <property type="match status" value="1"/>
</dbReference>
<feature type="compositionally biased region" description="Low complexity" evidence="6">
    <location>
        <begin position="24"/>
        <end position="44"/>
    </location>
</feature>
<feature type="coiled-coil region" evidence="5">
    <location>
        <begin position="464"/>
        <end position="524"/>
    </location>
</feature>
<dbReference type="InterPro" id="IPR017455">
    <property type="entry name" value="Znf_FYVE-rel"/>
</dbReference>
<dbReference type="SUPFAM" id="SSF57903">
    <property type="entry name" value="FYVE/PHD zinc finger"/>
    <property type="match status" value="2"/>
</dbReference>
<sequence>MVEFKQGAEQRQGRLNEDANGSISPQLQHTSPQSSPPLLLRSTPTKKINKITFSEHGFSIGDTRRIREESPSNRITTQHWKSQQQQQFLKCKLCDKQLNVKNGIVNCRKCGDLYCNEHTHFQVKLRNPVKGEVYPQFDSSNQGVWSRCCQTCFTERRHTEVNFVDITNQLVTKRREQNDQKQLHRTKIQRNFIKLTNLMVEKSQNKQGSLFSRFYTFVDVDDDEKNIIGVNNWIPDSDATNCTICFTKFNILIRKHHCRLCGEVVCDDSYGVRKKCSMFIPLVFVIKKLPNLNYSKLVRTHWDNIDEKLRFRCCINCYNSILYTWKRDHHGNGVHEAEDVILASYESMLLQKQLIETMMSLYETGNNTPENNAKIGHKLTTYLKHFENSILQFKSNFFYKNKDHEKIFVRHQYQSSERILLNIYQSVVTFLQENLIKFKAINEKNQPNVEEVTLKVESPAVPTTSLTKKQIRELREQLMVLNEQKFLVENQILEFTKNRKFDELNTLVSNKNEILETIKKLEEELGEYGF</sequence>
<evidence type="ECO:0000256" key="1">
    <source>
        <dbReference type="ARBA" id="ARBA00022723"/>
    </source>
</evidence>
<dbReference type="PANTHER" id="PTHR13510:SF44">
    <property type="entry name" value="RABENOSYN-5"/>
    <property type="match status" value="1"/>
</dbReference>
<evidence type="ECO:0000313" key="8">
    <source>
        <dbReference type="EMBL" id="KAI3402632.2"/>
    </source>
</evidence>
<protein>
    <submittedName>
        <fullName evidence="8">PEP7</fullName>
    </submittedName>
</protein>
<reference evidence="8" key="1">
    <citation type="journal article" date="2022" name="DNA Res.">
        <title>Genome analysis of five recently described species of the CUG-Ser clade uncovers Candida theae as a new hybrid lineage with pathogenic potential in the Candida parapsilosis species complex.</title>
        <authorList>
            <person name="Mixao V."/>
            <person name="Del Olmo V."/>
            <person name="Hegedusova E."/>
            <person name="Saus E."/>
            <person name="Pryszcz L."/>
            <person name="Cillingova A."/>
            <person name="Nosek J."/>
            <person name="Gabaldon T."/>
        </authorList>
    </citation>
    <scope>NUCLEOTIDE SEQUENCE</scope>
    <source>
        <strain evidence="8">CBS 10844</strain>
    </source>
</reference>
<dbReference type="Proteomes" id="UP001202479">
    <property type="component" value="Unassembled WGS sequence"/>
</dbReference>
<dbReference type="GO" id="GO:0032266">
    <property type="term" value="F:phosphatidylinositol-3-phosphate binding"/>
    <property type="evidence" value="ECO:0007669"/>
    <property type="project" value="UniProtKB-ARBA"/>
</dbReference>
<accession>A0AAI9WW40</accession>
<dbReference type="GO" id="GO:0008270">
    <property type="term" value="F:zinc ion binding"/>
    <property type="evidence" value="ECO:0007669"/>
    <property type="project" value="UniProtKB-KW"/>
</dbReference>
<dbReference type="InterPro" id="IPR036531">
    <property type="entry name" value="Rbsn_Rab-bd_sf"/>
</dbReference>
<dbReference type="SMART" id="SM00064">
    <property type="entry name" value="FYVE"/>
    <property type="match status" value="2"/>
</dbReference>
<comment type="caution">
    <text evidence="8">The sequence shown here is derived from an EMBL/GenBank/DDBJ whole genome shotgun (WGS) entry which is preliminary data.</text>
</comment>
<dbReference type="PANTHER" id="PTHR13510">
    <property type="entry name" value="FYVE-FINGER-CONTAINING RAB5 EFFECTOR PROTEIN RABENOSYN-5-RELATED"/>
    <property type="match status" value="1"/>
</dbReference>
<keyword evidence="3" id="KW-0862">Zinc</keyword>
<dbReference type="CDD" id="cd15737">
    <property type="entry name" value="FYVE2_Vac1p_like"/>
    <property type="match status" value="1"/>
</dbReference>
<proteinExistence type="predicted"/>
<dbReference type="RefSeq" id="XP_049178379.1">
    <property type="nucleotide sequence ID" value="XM_049325961.1"/>
</dbReference>
<keyword evidence="2 4" id="KW-0863">Zinc-finger</keyword>
<evidence type="ECO:0000313" key="9">
    <source>
        <dbReference type="Proteomes" id="UP001202479"/>
    </source>
</evidence>
<dbReference type="InterPro" id="IPR011011">
    <property type="entry name" value="Znf_FYVE_PHD"/>
</dbReference>
<dbReference type="InterPro" id="IPR021565">
    <property type="entry name" value="Rbsn_Rab-bd"/>
</dbReference>
<feature type="domain" description="FYVE-type" evidence="7">
    <location>
        <begin position="236"/>
        <end position="322"/>
    </location>
</feature>
<dbReference type="SUPFAM" id="SSF140125">
    <property type="entry name" value="Rabenosyn-5 Rab-binding domain-like"/>
    <property type="match status" value="1"/>
</dbReference>
<evidence type="ECO:0000256" key="5">
    <source>
        <dbReference type="SAM" id="Coils"/>
    </source>
</evidence>
<organism evidence="8 9">
    <name type="scientific">Candida oxycetoniae</name>
    <dbReference type="NCBI Taxonomy" id="497107"/>
    <lineage>
        <taxon>Eukaryota</taxon>
        <taxon>Fungi</taxon>
        <taxon>Dikarya</taxon>
        <taxon>Ascomycota</taxon>
        <taxon>Saccharomycotina</taxon>
        <taxon>Pichiomycetes</taxon>
        <taxon>Debaryomycetaceae</taxon>
        <taxon>Candida/Lodderomyces clade</taxon>
        <taxon>Candida</taxon>
    </lineage>
</organism>
<evidence type="ECO:0000256" key="4">
    <source>
        <dbReference type="PROSITE-ProRule" id="PRU00091"/>
    </source>
</evidence>
<name>A0AAI9WW40_9ASCO</name>
<dbReference type="InterPro" id="IPR000306">
    <property type="entry name" value="Znf_FYVE"/>
</dbReference>
<keyword evidence="1" id="KW-0479">Metal-binding</keyword>
<evidence type="ECO:0000256" key="2">
    <source>
        <dbReference type="ARBA" id="ARBA00022771"/>
    </source>
</evidence>
<dbReference type="InterPro" id="IPR052727">
    <property type="entry name" value="Rab4/Rab5_effector"/>
</dbReference>
<dbReference type="PROSITE" id="PS50178">
    <property type="entry name" value="ZF_FYVE"/>
    <property type="match status" value="2"/>
</dbReference>
<dbReference type="Pfam" id="PF11464">
    <property type="entry name" value="Rbsn"/>
    <property type="match status" value="1"/>
</dbReference>
<evidence type="ECO:0000256" key="3">
    <source>
        <dbReference type="ARBA" id="ARBA00022833"/>
    </source>
</evidence>
<feature type="region of interest" description="Disordered" evidence="6">
    <location>
        <begin position="1"/>
        <end position="44"/>
    </location>
</feature>
<keyword evidence="9" id="KW-1185">Reference proteome</keyword>
<dbReference type="AlphaFoldDB" id="A0AAI9WW40"/>
<feature type="domain" description="FYVE-type" evidence="7">
    <location>
        <begin position="85"/>
        <end position="157"/>
    </location>
</feature>
<feature type="compositionally biased region" description="Basic and acidic residues" evidence="6">
    <location>
        <begin position="1"/>
        <end position="17"/>
    </location>
</feature>
<evidence type="ECO:0000259" key="7">
    <source>
        <dbReference type="PROSITE" id="PS50178"/>
    </source>
</evidence>
<dbReference type="GeneID" id="73382128"/>
<evidence type="ECO:0000256" key="6">
    <source>
        <dbReference type="SAM" id="MobiDB-lite"/>
    </source>
</evidence>
<gene>
    <name evidence="8" type="ORF">KGF56_004513</name>
</gene>
<dbReference type="InterPro" id="IPR013083">
    <property type="entry name" value="Znf_RING/FYVE/PHD"/>
</dbReference>
<keyword evidence="5" id="KW-0175">Coiled coil</keyword>
<dbReference type="Gene3D" id="3.30.40.10">
    <property type="entry name" value="Zinc/RING finger domain, C3HC4 (zinc finger)"/>
    <property type="match status" value="2"/>
</dbReference>